<name>A0A8S3QJK7_MYTED</name>
<evidence type="ECO:0000313" key="3">
    <source>
        <dbReference type="Proteomes" id="UP000683360"/>
    </source>
</evidence>
<keyword evidence="3" id="KW-1185">Reference proteome</keyword>
<dbReference type="SMART" id="SM00256">
    <property type="entry name" value="FBOX"/>
    <property type="match status" value="1"/>
</dbReference>
<evidence type="ECO:0000259" key="1">
    <source>
        <dbReference type="PROSITE" id="PS50181"/>
    </source>
</evidence>
<dbReference type="InterPro" id="IPR036047">
    <property type="entry name" value="F-box-like_dom_sf"/>
</dbReference>
<evidence type="ECO:0000313" key="2">
    <source>
        <dbReference type="EMBL" id="CAG2193940.1"/>
    </source>
</evidence>
<dbReference type="AlphaFoldDB" id="A0A8S3QJK7"/>
<dbReference type="InterPro" id="IPR001810">
    <property type="entry name" value="F-box_dom"/>
</dbReference>
<dbReference type="Pfam" id="PF12937">
    <property type="entry name" value="F-box-like"/>
    <property type="match status" value="1"/>
</dbReference>
<sequence length="154" mass="18123">MQPKEKDVRADCLWISNLASHDRYYRGNSIQMCDSLTTIDELPNEILLVIFSYCNVDSLNNSSLVCKRWNIVIGQSDILWKELCSSLHETRRLIQVDRSLETFKMNFKTNETKKKWKKGEFSNPKNYQELSPKPGCKMDDESWGEIFQMELDRC</sequence>
<gene>
    <name evidence="2" type="ORF">MEDL_9027</name>
</gene>
<dbReference type="OrthoDB" id="10257471at2759"/>
<accession>A0A8S3QJK7</accession>
<organism evidence="2 3">
    <name type="scientific">Mytilus edulis</name>
    <name type="common">Blue mussel</name>
    <dbReference type="NCBI Taxonomy" id="6550"/>
    <lineage>
        <taxon>Eukaryota</taxon>
        <taxon>Metazoa</taxon>
        <taxon>Spiralia</taxon>
        <taxon>Lophotrochozoa</taxon>
        <taxon>Mollusca</taxon>
        <taxon>Bivalvia</taxon>
        <taxon>Autobranchia</taxon>
        <taxon>Pteriomorphia</taxon>
        <taxon>Mytilida</taxon>
        <taxon>Mytiloidea</taxon>
        <taxon>Mytilidae</taxon>
        <taxon>Mytilinae</taxon>
        <taxon>Mytilus</taxon>
    </lineage>
</organism>
<dbReference type="PROSITE" id="PS50181">
    <property type="entry name" value="FBOX"/>
    <property type="match status" value="1"/>
</dbReference>
<protein>
    <recommendedName>
        <fullName evidence="1">F-box domain-containing protein</fullName>
    </recommendedName>
</protein>
<dbReference type="EMBL" id="CAJPWZ010000467">
    <property type="protein sequence ID" value="CAG2193940.1"/>
    <property type="molecule type" value="Genomic_DNA"/>
</dbReference>
<dbReference type="SUPFAM" id="SSF81383">
    <property type="entry name" value="F-box domain"/>
    <property type="match status" value="1"/>
</dbReference>
<comment type="caution">
    <text evidence="2">The sequence shown here is derived from an EMBL/GenBank/DDBJ whole genome shotgun (WGS) entry which is preliminary data.</text>
</comment>
<proteinExistence type="predicted"/>
<dbReference type="Gene3D" id="1.20.1280.50">
    <property type="match status" value="1"/>
</dbReference>
<dbReference type="Proteomes" id="UP000683360">
    <property type="component" value="Unassembled WGS sequence"/>
</dbReference>
<feature type="domain" description="F-box" evidence="1">
    <location>
        <begin position="36"/>
        <end position="83"/>
    </location>
</feature>
<reference evidence="2" key="1">
    <citation type="submission" date="2021-03" db="EMBL/GenBank/DDBJ databases">
        <authorList>
            <person name="Bekaert M."/>
        </authorList>
    </citation>
    <scope>NUCLEOTIDE SEQUENCE</scope>
</reference>